<keyword evidence="2" id="KW-0808">Transferase</keyword>
<dbReference type="Gene3D" id="3.40.630.30">
    <property type="match status" value="1"/>
</dbReference>
<dbReference type="CDD" id="cd04301">
    <property type="entry name" value="NAT_SF"/>
    <property type="match status" value="1"/>
</dbReference>
<dbReference type="PROSITE" id="PS51186">
    <property type="entry name" value="GNAT"/>
    <property type="match status" value="1"/>
</dbReference>
<dbReference type="GO" id="GO:0016747">
    <property type="term" value="F:acyltransferase activity, transferring groups other than amino-acyl groups"/>
    <property type="evidence" value="ECO:0007669"/>
    <property type="project" value="InterPro"/>
</dbReference>
<organism evidence="2 3">
    <name type="scientific">Thiospirochaeta perfilievii</name>
    <dbReference type="NCBI Taxonomy" id="252967"/>
    <lineage>
        <taxon>Bacteria</taxon>
        <taxon>Pseudomonadati</taxon>
        <taxon>Spirochaetota</taxon>
        <taxon>Spirochaetia</taxon>
        <taxon>Spirochaetales</taxon>
        <taxon>Spirochaetaceae</taxon>
        <taxon>Thiospirochaeta</taxon>
    </lineage>
</organism>
<dbReference type="InterPro" id="IPR016181">
    <property type="entry name" value="Acyl_CoA_acyltransferase"/>
</dbReference>
<evidence type="ECO:0000313" key="2">
    <source>
        <dbReference type="EMBL" id="QEN06244.1"/>
    </source>
</evidence>
<dbReference type="RefSeq" id="WP_149569477.1">
    <property type="nucleotide sequence ID" value="NZ_CP035807.1"/>
</dbReference>
<gene>
    <name evidence="2" type="ORF">EW093_16625</name>
</gene>
<dbReference type="EMBL" id="CP035807">
    <property type="protein sequence ID" value="QEN06244.1"/>
    <property type="molecule type" value="Genomic_DNA"/>
</dbReference>
<accession>A0A5C1QI84</accession>
<dbReference type="Pfam" id="PF00583">
    <property type="entry name" value="Acetyltransf_1"/>
    <property type="match status" value="1"/>
</dbReference>
<name>A0A5C1QI84_9SPIO</name>
<proteinExistence type="predicted"/>
<dbReference type="Proteomes" id="UP000323824">
    <property type="component" value="Chromosome"/>
</dbReference>
<dbReference type="AlphaFoldDB" id="A0A5C1QI84"/>
<reference evidence="2 3" key="1">
    <citation type="submission" date="2019-02" db="EMBL/GenBank/DDBJ databases">
        <authorList>
            <person name="Fomenkov A."/>
            <person name="Dubinina G."/>
            <person name="Grabovich M."/>
            <person name="Vincze T."/>
            <person name="Roberts R.J."/>
        </authorList>
    </citation>
    <scope>NUCLEOTIDE SEQUENCE [LARGE SCALE GENOMIC DNA]</scope>
    <source>
        <strain evidence="2 3">P</strain>
    </source>
</reference>
<dbReference type="OrthoDB" id="9796919at2"/>
<reference evidence="2 3" key="2">
    <citation type="submission" date="2019-09" db="EMBL/GenBank/DDBJ databases">
        <title>Complete Genome Sequence and Methylome Analysis of free living Spirochaetas.</title>
        <authorList>
            <person name="Leshcheva N."/>
            <person name="Mikheeva N."/>
        </authorList>
    </citation>
    <scope>NUCLEOTIDE SEQUENCE [LARGE SCALE GENOMIC DNA]</scope>
    <source>
        <strain evidence="2 3">P</strain>
    </source>
</reference>
<sequence length="293" mass="33848">MKKINRRSFNSLYDIKKLQIFLSEMRNLVSPAGYFHLGDLIFRTNKESNNFDILKDIQIWEKSGIIIGFVLYLTTESNPEFQINPDYYNTIISKDMIVWTIERAKELNLNSIEVSCLDIDKKKNEFLLANNFKPFDAPIVFMQRDLKNIPEYKLPVDYSFVTINDFPKTTQITGEESSNKENKNIIKSDKYNDDLGIRVIHKNVQIVSGCICWYDEVDKCGLFEPVGTIEEHRGKGLAFSAMVRTLLNLKNYGANKVYVRTGLDNTPAINLYKKLGFSISNYDNGFELDLNNI</sequence>
<keyword evidence="3" id="KW-1185">Reference proteome</keyword>
<dbReference type="SUPFAM" id="SSF55729">
    <property type="entry name" value="Acyl-CoA N-acyltransferases (Nat)"/>
    <property type="match status" value="1"/>
</dbReference>
<feature type="domain" description="N-acetyltransferase" evidence="1">
    <location>
        <begin position="156"/>
        <end position="293"/>
    </location>
</feature>
<dbReference type="KEGG" id="sper:EW093_16625"/>
<evidence type="ECO:0000259" key="1">
    <source>
        <dbReference type="PROSITE" id="PS51186"/>
    </source>
</evidence>
<protein>
    <submittedName>
        <fullName evidence="2">GNAT family N-acetyltransferase</fullName>
    </submittedName>
</protein>
<dbReference type="InterPro" id="IPR000182">
    <property type="entry name" value="GNAT_dom"/>
</dbReference>
<evidence type="ECO:0000313" key="3">
    <source>
        <dbReference type="Proteomes" id="UP000323824"/>
    </source>
</evidence>